<reference evidence="2" key="1">
    <citation type="journal article" date="2015" name="Nat. Genet.">
        <title>The pineapple genome and the evolution of CAM photosynthesis.</title>
        <authorList>
            <person name="Ming R."/>
            <person name="VanBuren R."/>
            <person name="Wai C.M."/>
            <person name="Tang H."/>
            <person name="Schatz M.C."/>
            <person name="Bowers J.E."/>
            <person name="Lyons E."/>
            <person name="Wang M.L."/>
            <person name="Chen J."/>
            <person name="Biggers E."/>
            <person name="Zhang J."/>
            <person name="Huang L."/>
            <person name="Zhang L."/>
            <person name="Miao W."/>
            <person name="Zhang J."/>
            <person name="Ye Z."/>
            <person name="Miao C."/>
            <person name="Lin Z."/>
            <person name="Wang H."/>
            <person name="Zhou H."/>
            <person name="Yim W.C."/>
            <person name="Priest H.D."/>
            <person name="Zheng C."/>
            <person name="Woodhouse M."/>
            <person name="Edger P.P."/>
            <person name="Guyot R."/>
            <person name="Guo H.B."/>
            <person name="Guo H."/>
            <person name="Zheng G."/>
            <person name="Singh R."/>
            <person name="Sharma A."/>
            <person name="Min X."/>
            <person name="Zheng Y."/>
            <person name="Lee H."/>
            <person name="Gurtowski J."/>
            <person name="Sedlazeck F.J."/>
            <person name="Harkess A."/>
            <person name="McKain M.R."/>
            <person name="Liao Z."/>
            <person name="Fang J."/>
            <person name="Liu J."/>
            <person name="Zhang X."/>
            <person name="Zhang Q."/>
            <person name="Hu W."/>
            <person name="Qin Y."/>
            <person name="Wang K."/>
            <person name="Chen L.Y."/>
            <person name="Shirley N."/>
            <person name="Lin Y.R."/>
            <person name="Liu L.Y."/>
            <person name="Hernandez A.G."/>
            <person name="Wright C.L."/>
            <person name="Bulone V."/>
            <person name="Tuskan G.A."/>
            <person name="Heath K."/>
            <person name="Zee F."/>
            <person name="Moore P.H."/>
            <person name="Sunkar R."/>
            <person name="Leebens-Mack J.H."/>
            <person name="Mockler T."/>
            <person name="Bennetzen J.L."/>
            <person name="Freeling M."/>
            <person name="Sankoff D."/>
            <person name="Paterson A.H."/>
            <person name="Zhu X."/>
            <person name="Yang X."/>
            <person name="Smith J.A."/>
            <person name="Cushman J.C."/>
            <person name="Paull R.E."/>
            <person name="Yu Q."/>
        </authorList>
    </citation>
    <scope>NUCLEOTIDE SEQUENCE [LARGE SCALE GENOMIC DNA]</scope>
    <source>
        <strain evidence="2">cv. F153</strain>
    </source>
</reference>
<dbReference type="NCBIfam" id="NF038290">
    <property type="entry name" value="repM_Acin"/>
    <property type="match status" value="1"/>
</dbReference>
<evidence type="ECO:0000313" key="2">
    <source>
        <dbReference type="Proteomes" id="UP000515123"/>
    </source>
</evidence>
<dbReference type="OrthoDB" id="5588792at2759"/>
<evidence type="ECO:0000259" key="1">
    <source>
        <dbReference type="Pfam" id="PF01051"/>
    </source>
</evidence>
<gene>
    <name evidence="3" type="primary">LOC109705379</name>
</gene>
<name>A0A6P5EJV6_ANACO</name>
<sequence length="311" mass="36302">MSKNTKLVVKDNALIEASFNLSLVEQRLMLLAIVEARELPILTYETPIRVSVRSYADEFKVNDNTAYEALQDSVNTLFERQFTYYDKDIDERLKSRWIHTASYMDNKGHVIMYLTPVVIRMIKRLEVEFTKYLLNHVAEFKSKYSIRLFEIIAKWKEAGHTDKYSYADLRTMLGVEETEYKTMSLFKVNVLDKAVKEINGVTNIPFTLKYEQFKDGRIITHIMFKMKKKPIKKNDRVDQNTVDMFADMTAKQINMFGDKLSRDKAFQSHYKAKAGDSTEQYAQDIKVAFQVVQPVPLTVQFVAVKAVHYCF</sequence>
<dbReference type="InterPro" id="IPR000525">
    <property type="entry name" value="Initiator_Rep_WH1"/>
</dbReference>
<feature type="domain" description="Initiator Rep protein WH1" evidence="1">
    <location>
        <begin position="8"/>
        <end position="152"/>
    </location>
</feature>
<accession>A0A6P5EJV6</accession>
<dbReference type="SUPFAM" id="SSF46785">
    <property type="entry name" value="Winged helix' DNA-binding domain"/>
    <property type="match status" value="2"/>
</dbReference>
<reference evidence="3" key="2">
    <citation type="submission" date="2025-08" db="UniProtKB">
        <authorList>
            <consortium name="RefSeq"/>
        </authorList>
    </citation>
    <scope>IDENTIFICATION</scope>
    <source>
        <tissue evidence="3">Leaf</tissue>
    </source>
</reference>
<dbReference type="Pfam" id="PF21205">
    <property type="entry name" value="Rep3_C"/>
    <property type="match status" value="1"/>
</dbReference>
<keyword evidence="2" id="KW-1185">Reference proteome</keyword>
<dbReference type="Proteomes" id="UP000515123">
    <property type="component" value="Unplaced"/>
</dbReference>
<proteinExistence type="predicted"/>
<dbReference type="GeneID" id="109705379"/>
<dbReference type="GO" id="GO:0003887">
    <property type="term" value="F:DNA-directed DNA polymerase activity"/>
    <property type="evidence" value="ECO:0007669"/>
    <property type="project" value="InterPro"/>
</dbReference>
<dbReference type="RefSeq" id="XP_020081700.1">
    <property type="nucleotide sequence ID" value="XM_020226111.1"/>
</dbReference>
<dbReference type="InterPro" id="IPR036390">
    <property type="entry name" value="WH_DNA-bd_sf"/>
</dbReference>
<dbReference type="InterPro" id="IPR036388">
    <property type="entry name" value="WH-like_DNA-bd_sf"/>
</dbReference>
<dbReference type="GO" id="GO:0006270">
    <property type="term" value="P:DNA replication initiation"/>
    <property type="evidence" value="ECO:0007669"/>
    <property type="project" value="InterPro"/>
</dbReference>
<dbReference type="AlphaFoldDB" id="A0A6P5EJV6"/>
<dbReference type="Gene3D" id="1.10.10.10">
    <property type="entry name" value="Winged helix-like DNA-binding domain superfamily/Winged helix DNA-binding domain"/>
    <property type="match status" value="2"/>
</dbReference>
<protein>
    <submittedName>
        <fullName evidence="3">Uncharacterized protein LOC109705379</fullName>
    </submittedName>
</protein>
<dbReference type="Pfam" id="PF01051">
    <property type="entry name" value="Rep3_N"/>
    <property type="match status" value="1"/>
</dbReference>
<evidence type="ECO:0000313" key="3">
    <source>
        <dbReference type="RefSeq" id="XP_020081700.1"/>
    </source>
</evidence>
<organism evidence="2 3">
    <name type="scientific">Ananas comosus</name>
    <name type="common">Pineapple</name>
    <name type="synonym">Ananas ananas</name>
    <dbReference type="NCBI Taxonomy" id="4615"/>
    <lineage>
        <taxon>Eukaryota</taxon>
        <taxon>Viridiplantae</taxon>
        <taxon>Streptophyta</taxon>
        <taxon>Embryophyta</taxon>
        <taxon>Tracheophyta</taxon>
        <taxon>Spermatophyta</taxon>
        <taxon>Magnoliopsida</taxon>
        <taxon>Liliopsida</taxon>
        <taxon>Poales</taxon>
        <taxon>Bromeliaceae</taxon>
        <taxon>Bromelioideae</taxon>
        <taxon>Ananas</taxon>
    </lineage>
</organism>